<accession>A0ABR3FXE8</accession>
<feature type="region of interest" description="Disordered" evidence="1">
    <location>
        <begin position="178"/>
        <end position="201"/>
    </location>
</feature>
<sequence length="228" mass="25359">MKLSGVDHFASLRQCFDNKHDGLNYAPLRAQVSKLIGRKDCLKVEGVLGMFKDEDSDDRDFDQTLLCAAGSSRSSRSIRTPPMGSGYAYPHAYSDHLSAKPSLNGTENFCELGELQTGESRYVGLRREAVSTRDCGGFATFLHLDFYMQYGLDVIYLTLTPNIHRDFTPPAIHLPHLRSAARRSHTSKNEKSGFGIDSTGSQTDWEAKETFQSSLKAETVTLKIEAEL</sequence>
<proteinExistence type="predicted"/>
<dbReference type="Proteomes" id="UP001465976">
    <property type="component" value="Unassembled WGS sequence"/>
</dbReference>
<evidence type="ECO:0000256" key="1">
    <source>
        <dbReference type="SAM" id="MobiDB-lite"/>
    </source>
</evidence>
<comment type="caution">
    <text evidence="2">The sequence shown here is derived from an EMBL/GenBank/DDBJ whole genome shotgun (WGS) entry which is preliminary data.</text>
</comment>
<evidence type="ECO:0000313" key="2">
    <source>
        <dbReference type="EMBL" id="KAL0580174.1"/>
    </source>
</evidence>
<protein>
    <submittedName>
        <fullName evidence="2">Uncharacterized protein</fullName>
    </submittedName>
</protein>
<name>A0ABR3FXE8_9AGAR</name>
<organism evidence="2 3">
    <name type="scientific">Marasmius crinis-equi</name>
    <dbReference type="NCBI Taxonomy" id="585013"/>
    <lineage>
        <taxon>Eukaryota</taxon>
        <taxon>Fungi</taxon>
        <taxon>Dikarya</taxon>
        <taxon>Basidiomycota</taxon>
        <taxon>Agaricomycotina</taxon>
        <taxon>Agaricomycetes</taxon>
        <taxon>Agaricomycetidae</taxon>
        <taxon>Agaricales</taxon>
        <taxon>Marasmiineae</taxon>
        <taxon>Marasmiaceae</taxon>
        <taxon>Marasmius</taxon>
    </lineage>
</organism>
<reference evidence="2 3" key="1">
    <citation type="submission" date="2024-02" db="EMBL/GenBank/DDBJ databases">
        <title>A draft genome for the cacao thread blight pathogen Marasmius crinis-equi.</title>
        <authorList>
            <person name="Cohen S.P."/>
            <person name="Baruah I.K."/>
            <person name="Amoako-Attah I."/>
            <person name="Bukari Y."/>
            <person name="Meinhardt L.W."/>
            <person name="Bailey B.A."/>
        </authorList>
    </citation>
    <scope>NUCLEOTIDE SEQUENCE [LARGE SCALE GENOMIC DNA]</scope>
    <source>
        <strain evidence="2 3">GH-76</strain>
    </source>
</reference>
<gene>
    <name evidence="2" type="ORF">V5O48_001833</name>
</gene>
<evidence type="ECO:0000313" key="3">
    <source>
        <dbReference type="Proteomes" id="UP001465976"/>
    </source>
</evidence>
<dbReference type="EMBL" id="JBAHYK010000037">
    <property type="protein sequence ID" value="KAL0580174.1"/>
    <property type="molecule type" value="Genomic_DNA"/>
</dbReference>
<keyword evidence="3" id="KW-1185">Reference proteome</keyword>